<feature type="non-terminal residue" evidence="2">
    <location>
        <position position="1"/>
    </location>
</feature>
<proteinExistence type="predicted"/>
<comment type="caution">
    <text evidence="2">The sequence shown here is derived from an EMBL/GenBank/DDBJ whole genome shotgun (WGS) entry which is preliminary data.</text>
</comment>
<protein>
    <recommendedName>
        <fullName evidence="4">G protein-coupled receptor</fullName>
    </recommendedName>
</protein>
<name>A0AAN5CJ72_9BILA</name>
<reference evidence="3" key="1">
    <citation type="submission" date="2022-10" db="EMBL/GenBank/DDBJ databases">
        <title>Genome assembly of Pristionchus species.</title>
        <authorList>
            <person name="Yoshida K."/>
            <person name="Sommer R.J."/>
        </authorList>
    </citation>
    <scope>NUCLEOTIDE SEQUENCE [LARGE SCALE GENOMIC DNA]</scope>
    <source>
        <strain evidence="3">RS5460</strain>
    </source>
</reference>
<evidence type="ECO:0000256" key="1">
    <source>
        <dbReference type="SAM" id="Phobius"/>
    </source>
</evidence>
<keyword evidence="1" id="KW-0812">Transmembrane</keyword>
<feature type="non-terminal residue" evidence="2">
    <location>
        <position position="87"/>
    </location>
</feature>
<keyword evidence="1" id="KW-1133">Transmembrane helix</keyword>
<organism evidence="2 3">
    <name type="scientific">Pristionchus mayeri</name>
    <dbReference type="NCBI Taxonomy" id="1317129"/>
    <lineage>
        <taxon>Eukaryota</taxon>
        <taxon>Metazoa</taxon>
        <taxon>Ecdysozoa</taxon>
        <taxon>Nematoda</taxon>
        <taxon>Chromadorea</taxon>
        <taxon>Rhabditida</taxon>
        <taxon>Rhabditina</taxon>
        <taxon>Diplogasteromorpha</taxon>
        <taxon>Diplogasteroidea</taxon>
        <taxon>Neodiplogasteridae</taxon>
        <taxon>Pristionchus</taxon>
    </lineage>
</organism>
<evidence type="ECO:0000313" key="3">
    <source>
        <dbReference type="Proteomes" id="UP001328107"/>
    </source>
</evidence>
<evidence type="ECO:0000313" key="2">
    <source>
        <dbReference type="EMBL" id="GMR45356.1"/>
    </source>
</evidence>
<feature type="transmembrane region" description="Helical" evidence="1">
    <location>
        <begin position="6"/>
        <end position="22"/>
    </location>
</feature>
<gene>
    <name evidence="2" type="ORF">PMAYCL1PPCAC_15551</name>
</gene>
<accession>A0AAN5CJ72</accession>
<dbReference type="Proteomes" id="UP001328107">
    <property type="component" value="Unassembled WGS sequence"/>
</dbReference>
<dbReference type="AlphaFoldDB" id="A0AAN5CJ72"/>
<feature type="transmembrane region" description="Helical" evidence="1">
    <location>
        <begin position="43"/>
        <end position="68"/>
    </location>
</feature>
<keyword evidence="1" id="KW-0472">Membrane</keyword>
<evidence type="ECO:0008006" key="4">
    <source>
        <dbReference type="Google" id="ProtNLM"/>
    </source>
</evidence>
<dbReference type="Pfam" id="PF10326">
    <property type="entry name" value="7TM_GPCR_Str"/>
    <property type="match status" value="1"/>
</dbReference>
<sequence>VVIGSTFISWSIVITMIYQIICEINKGMMWASAATKRYHKSVVFSLVMQGGVPSIFYVIPMFCLFGLLVNSFIVGMEEAANNRFGTK</sequence>
<keyword evidence="3" id="KW-1185">Reference proteome</keyword>
<dbReference type="EMBL" id="BTRK01000004">
    <property type="protein sequence ID" value="GMR45356.1"/>
    <property type="molecule type" value="Genomic_DNA"/>
</dbReference>
<dbReference type="InterPro" id="IPR019428">
    <property type="entry name" value="7TM_GPCR_serpentine_rcpt_Str"/>
</dbReference>